<protein>
    <submittedName>
        <fullName evidence="1">Uncharacterized protein</fullName>
    </submittedName>
</protein>
<keyword evidence="2" id="KW-1185">Reference proteome</keyword>
<dbReference type="Proteomes" id="UP001056120">
    <property type="component" value="Linkage Group LG01"/>
</dbReference>
<evidence type="ECO:0000313" key="2">
    <source>
        <dbReference type="Proteomes" id="UP001056120"/>
    </source>
</evidence>
<gene>
    <name evidence="1" type="ORF">L1987_01071</name>
</gene>
<evidence type="ECO:0000313" key="1">
    <source>
        <dbReference type="EMBL" id="KAI3827010.1"/>
    </source>
</evidence>
<proteinExistence type="predicted"/>
<reference evidence="2" key="1">
    <citation type="journal article" date="2022" name="Mol. Ecol. Resour.">
        <title>The genomes of chicory, endive, great burdock and yacon provide insights into Asteraceae palaeo-polyploidization history and plant inulin production.</title>
        <authorList>
            <person name="Fan W."/>
            <person name="Wang S."/>
            <person name="Wang H."/>
            <person name="Wang A."/>
            <person name="Jiang F."/>
            <person name="Liu H."/>
            <person name="Zhao H."/>
            <person name="Xu D."/>
            <person name="Zhang Y."/>
        </authorList>
    </citation>
    <scope>NUCLEOTIDE SEQUENCE [LARGE SCALE GENOMIC DNA]</scope>
    <source>
        <strain evidence="2">cv. Yunnan</strain>
    </source>
</reference>
<reference evidence="1 2" key="2">
    <citation type="journal article" date="2022" name="Mol. Ecol. Resour.">
        <title>The genomes of chicory, endive, great burdock and yacon provide insights into Asteraceae paleo-polyploidization history and plant inulin production.</title>
        <authorList>
            <person name="Fan W."/>
            <person name="Wang S."/>
            <person name="Wang H."/>
            <person name="Wang A."/>
            <person name="Jiang F."/>
            <person name="Liu H."/>
            <person name="Zhao H."/>
            <person name="Xu D."/>
            <person name="Zhang Y."/>
        </authorList>
    </citation>
    <scope>NUCLEOTIDE SEQUENCE [LARGE SCALE GENOMIC DNA]</scope>
    <source>
        <strain evidence="2">cv. Yunnan</strain>
        <tissue evidence="1">Leaves</tissue>
    </source>
</reference>
<dbReference type="EMBL" id="CM042018">
    <property type="protein sequence ID" value="KAI3827010.1"/>
    <property type="molecule type" value="Genomic_DNA"/>
</dbReference>
<sequence length="71" mass="8014">MREMIWVAFGRVGLGLIVICDDGGPKESMRKTSIEITGRNGVPHVYDNTLTPSNLLPKRVMVDVMEMEFYV</sequence>
<name>A0ACB9K3X5_9ASTR</name>
<accession>A0ACB9K3X5</accession>
<comment type="caution">
    <text evidence="1">The sequence shown here is derived from an EMBL/GenBank/DDBJ whole genome shotgun (WGS) entry which is preliminary data.</text>
</comment>
<organism evidence="1 2">
    <name type="scientific">Smallanthus sonchifolius</name>
    <dbReference type="NCBI Taxonomy" id="185202"/>
    <lineage>
        <taxon>Eukaryota</taxon>
        <taxon>Viridiplantae</taxon>
        <taxon>Streptophyta</taxon>
        <taxon>Embryophyta</taxon>
        <taxon>Tracheophyta</taxon>
        <taxon>Spermatophyta</taxon>
        <taxon>Magnoliopsida</taxon>
        <taxon>eudicotyledons</taxon>
        <taxon>Gunneridae</taxon>
        <taxon>Pentapetalae</taxon>
        <taxon>asterids</taxon>
        <taxon>campanulids</taxon>
        <taxon>Asterales</taxon>
        <taxon>Asteraceae</taxon>
        <taxon>Asteroideae</taxon>
        <taxon>Heliantheae alliance</taxon>
        <taxon>Millerieae</taxon>
        <taxon>Smallanthus</taxon>
    </lineage>
</organism>